<evidence type="ECO:0000313" key="3">
    <source>
        <dbReference type="Proteomes" id="UP001595387"/>
    </source>
</evidence>
<keyword evidence="3" id="KW-1185">Reference proteome</keyword>
<accession>A0ABV7A2Z7</accession>
<feature type="transmembrane region" description="Helical" evidence="1">
    <location>
        <begin position="259"/>
        <end position="280"/>
    </location>
</feature>
<feature type="transmembrane region" description="Helical" evidence="1">
    <location>
        <begin position="437"/>
        <end position="455"/>
    </location>
</feature>
<proteinExistence type="predicted"/>
<dbReference type="InterPro" id="IPR004697">
    <property type="entry name" value="AbgT"/>
</dbReference>
<dbReference type="EMBL" id="JBHRRZ010000003">
    <property type="protein sequence ID" value="MFC2947321.1"/>
    <property type="molecule type" value="Genomic_DNA"/>
</dbReference>
<feature type="transmembrane region" description="Helical" evidence="1">
    <location>
        <begin position="412"/>
        <end position="431"/>
    </location>
</feature>
<feature type="transmembrane region" description="Helical" evidence="1">
    <location>
        <begin position="292"/>
        <end position="318"/>
    </location>
</feature>
<keyword evidence="1" id="KW-0812">Transmembrane</keyword>
<gene>
    <name evidence="2" type="ORF">ACFODW_02930</name>
</gene>
<sequence length="504" mass="53963">MAPRERKTVMTRFLNGIETAGNRLPDPFMLFVMLAVAVIILSAIISLFDVTFVQPGEEGEVAIRSLISGEGLEFILTSMQDNFVGFAPLGNVLAIMLGIGLADKVGLLETAIRSTVTKAPKTMVTYAVIFVGICGNLASDAAFVIIPPLAAMVFHNLGRHPLAGLAAGFAGVGGGFTANFMISGADALLSGISTEAIRSVNPDIVVTPVDNWYFMISCVVVLTVVGALVTEKIVEPRLGKYEGSARKEMGEITSLEYKALKFAAFASLAYIALLLVVIFLPNSPLMNEDGGLAGSPFLAGVVPIILFLFITAGVTYGVKVKKITSSSDVGSYMGSAMKDMSGFIVLIFAASQFIAYFEWSNLGSWIAVTGADTLQSIGLTGIAVILGFILLTAILNLFIFSGAAQWALEAPIFIPMFYYLGYNPAFIQVAYRIADSSTNVITPMNPYLIVVLGFVRDYDKKAGMGTLIAMMLPYSIFFLLTFVAMFLLFYFLGIPYGPGIEPHL</sequence>
<feature type="transmembrane region" description="Helical" evidence="1">
    <location>
        <begin position="28"/>
        <end position="48"/>
    </location>
</feature>
<dbReference type="RefSeq" id="WP_390302710.1">
    <property type="nucleotide sequence ID" value="NZ_JBHRRZ010000003.1"/>
</dbReference>
<keyword evidence="1" id="KW-0472">Membrane</keyword>
<feature type="transmembrane region" description="Helical" evidence="1">
    <location>
        <begin position="377"/>
        <end position="400"/>
    </location>
</feature>
<feature type="transmembrane region" description="Helical" evidence="1">
    <location>
        <begin position="83"/>
        <end position="102"/>
    </location>
</feature>
<evidence type="ECO:0000313" key="2">
    <source>
        <dbReference type="EMBL" id="MFC2947321.1"/>
    </source>
</evidence>
<keyword evidence="1" id="KW-1133">Transmembrane helix</keyword>
<feature type="transmembrane region" description="Helical" evidence="1">
    <location>
        <begin position="467"/>
        <end position="492"/>
    </location>
</feature>
<evidence type="ECO:0000256" key="1">
    <source>
        <dbReference type="SAM" id="Phobius"/>
    </source>
</evidence>
<protein>
    <submittedName>
        <fullName evidence="2">AbgT family transporter</fullName>
    </submittedName>
</protein>
<dbReference type="Pfam" id="PF03806">
    <property type="entry name" value="ABG_transport"/>
    <property type="match status" value="1"/>
</dbReference>
<dbReference type="PANTHER" id="PTHR30282:SF0">
    <property type="entry name" value="P-AMINOBENZOYL-GLUTAMATE TRANSPORT PROTEIN"/>
    <property type="match status" value="1"/>
</dbReference>
<dbReference type="PANTHER" id="PTHR30282">
    <property type="entry name" value="P-AMINOBENZOYL GLUTAMATE TRANSPORTER"/>
    <property type="match status" value="1"/>
</dbReference>
<name>A0ABV7A2Z7_9BACI</name>
<dbReference type="Proteomes" id="UP001595387">
    <property type="component" value="Unassembled WGS sequence"/>
</dbReference>
<comment type="caution">
    <text evidence="2">The sequence shown here is derived from an EMBL/GenBank/DDBJ whole genome shotgun (WGS) entry which is preliminary data.</text>
</comment>
<organism evidence="2 3">
    <name type="scientific">Virgibacillus sediminis</name>
    <dbReference type="NCBI Taxonomy" id="202260"/>
    <lineage>
        <taxon>Bacteria</taxon>
        <taxon>Bacillati</taxon>
        <taxon>Bacillota</taxon>
        <taxon>Bacilli</taxon>
        <taxon>Bacillales</taxon>
        <taxon>Bacillaceae</taxon>
        <taxon>Virgibacillus</taxon>
    </lineage>
</organism>
<feature type="transmembrane region" description="Helical" evidence="1">
    <location>
        <begin position="123"/>
        <end position="146"/>
    </location>
</feature>
<reference evidence="3" key="1">
    <citation type="journal article" date="2019" name="Int. J. Syst. Evol. Microbiol.">
        <title>The Global Catalogue of Microorganisms (GCM) 10K type strain sequencing project: providing services to taxonomists for standard genome sequencing and annotation.</title>
        <authorList>
            <consortium name="The Broad Institute Genomics Platform"/>
            <consortium name="The Broad Institute Genome Sequencing Center for Infectious Disease"/>
            <person name="Wu L."/>
            <person name="Ma J."/>
        </authorList>
    </citation>
    <scope>NUCLEOTIDE SEQUENCE [LARGE SCALE GENOMIC DNA]</scope>
    <source>
        <strain evidence="3">KCTC 13193</strain>
    </source>
</reference>
<feature type="transmembrane region" description="Helical" evidence="1">
    <location>
        <begin position="339"/>
        <end position="357"/>
    </location>
</feature>